<accession>A0AC61QMV2</accession>
<proteinExistence type="predicted"/>
<name>A0AC61QMV2_9BACT</name>
<evidence type="ECO:0000313" key="1">
    <source>
        <dbReference type="EMBL" id="TDF74539.1"/>
    </source>
</evidence>
<evidence type="ECO:0000313" key="2">
    <source>
        <dbReference type="Proteomes" id="UP000294588"/>
    </source>
</evidence>
<sequence length="301" mass="34326">MLLADFLEPSTIVYEQRILTREEVYKDIINRICQLRSDIVPNCGETLLELILEREKEAPMVYPSGIAIPHIRLDGLADTLIGMTFLQNPLNYDGIKVDWIVMIFTDKTSSKIYLNIVAALLKISEDEEMMTQLRSFNDGYAVVNYLRQCRIKVGQELCVSDLMVKNPICVTPDTLLSKVDSLMNVHNISCIPVVDNEGRYLGEINILNILKVGMPDYLMMIDNVAFLRSYEPLESLFEKEEIVKAGEIMQKNTRVLSSDASIVETVYHMLKDNKRYFCVVDNGRLVGIITAMDIFRKVIKA</sequence>
<keyword evidence="2" id="KW-1185">Reference proteome</keyword>
<dbReference type="Proteomes" id="UP000294588">
    <property type="component" value="Unassembled WGS sequence"/>
</dbReference>
<comment type="caution">
    <text evidence="1">The sequence shown here is derived from an EMBL/GenBank/DDBJ whole genome shotgun (WGS) entry which is preliminary data.</text>
</comment>
<protein>
    <submittedName>
        <fullName evidence="1">CBS domain-containing protein</fullName>
    </submittedName>
</protein>
<gene>
    <name evidence="1" type="ORF">E0946_00175</name>
</gene>
<dbReference type="EMBL" id="SMOG01000001">
    <property type="protein sequence ID" value="TDF74539.1"/>
    <property type="molecule type" value="Genomic_DNA"/>
</dbReference>
<organism evidence="1 2">
    <name type="scientific">Candidatus Syntrophosphaera thermopropionivorans</name>
    <dbReference type="NCBI Taxonomy" id="2593015"/>
    <lineage>
        <taxon>Bacteria</taxon>
        <taxon>Pseudomonadati</taxon>
        <taxon>Candidatus Cloacimonadota</taxon>
        <taxon>Candidatus Cloacimonadia</taxon>
        <taxon>Candidatus Cloacimonadales</taxon>
        <taxon>Candidatus Cloacimonadaceae</taxon>
        <taxon>Candidatus Syntrophosphaera</taxon>
    </lineage>
</organism>
<reference evidence="1" key="1">
    <citation type="submission" date="2019-03" db="EMBL/GenBank/DDBJ databases">
        <title>Candidatus Syntrophosphaera thermopropionivorans: a novel player in syntrophic propionate oxidation during anaerobic digestion.</title>
        <authorList>
            <person name="Dyksma S."/>
        </authorList>
    </citation>
    <scope>NUCLEOTIDE SEQUENCE</scope>
    <source>
        <strain evidence="1">W5</strain>
    </source>
</reference>